<evidence type="ECO:0000256" key="3">
    <source>
        <dbReference type="ARBA" id="ARBA00022840"/>
    </source>
</evidence>
<proteinExistence type="predicted"/>
<dbReference type="GO" id="GO:0016787">
    <property type="term" value="F:hydrolase activity"/>
    <property type="evidence" value="ECO:0007669"/>
    <property type="project" value="UniProtKB-KW"/>
</dbReference>
<sequence>MGEIKIIKSGMLTLIEDDGRYGYQQYGVPVSGTMDFFAHRLANILVGNDELESVLETTIIGPEIEFHDDMVIAITGADSSPILNGKSIPLWQSIRVHRGDHLSFNGIKDGCRSYIAFSGGFDVPVVMDSKSTYIKAGIGGFKGRALNQGDVLRIGEPTEEITELEGRKIPQEYINYHLQDNINIRVVLGPQKEYFTAKGIEAFLSNKYEITNESDRMGYRLNGEEIEHKKSADILSDGIAMGAVQVPSNGQPIIMMADRQVTGGYTKIANVITVDLPKIAQAKPGQEIEFEAITVQKAQKLLRSFENKINFIKRVFKLKLKNNKKLITYRLDELSKLFLDNIKDEVKDCTDKREEINLSKIKELVKLLNETDVYEINFKKNDIKINIKKRSARNF</sequence>
<dbReference type="Proteomes" id="UP000001661">
    <property type="component" value="Chromosome"/>
</dbReference>
<dbReference type="AlphaFoldDB" id="D9QUX9"/>
<keyword evidence="6" id="KW-1185">Reference proteome</keyword>
<dbReference type="GO" id="GO:0005524">
    <property type="term" value="F:ATP binding"/>
    <property type="evidence" value="ECO:0007669"/>
    <property type="project" value="UniProtKB-KW"/>
</dbReference>
<organism evidence="5 6">
    <name type="scientific">Acetohalobium arabaticum (strain ATCC 49924 / DSM 5501 / Z-7288)</name>
    <dbReference type="NCBI Taxonomy" id="574087"/>
    <lineage>
        <taxon>Bacteria</taxon>
        <taxon>Bacillati</taxon>
        <taxon>Bacillota</taxon>
        <taxon>Clostridia</taxon>
        <taxon>Halanaerobiales</taxon>
        <taxon>Halobacteroidaceae</taxon>
        <taxon>Acetohalobium</taxon>
    </lineage>
</organism>
<dbReference type="RefSeq" id="WP_013277484.1">
    <property type="nucleotide sequence ID" value="NC_014378.1"/>
</dbReference>
<evidence type="ECO:0000313" key="5">
    <source>
        <dbReference type="EMBL" id="ADL12038.1"/>
    </source>
</evidence>
<dbReference type="eggNOG" id="COG1984">
    <property type="taxonomic scope" value="Bacteria"/>
</dbReference>
<name>D9QUX9_ACEAZ</name>
<dbReference type="Gene3D" id="2.40.100.10">
    <property type="entry name" value="Cyclophilin-like"/>
    <property type="match status" value="1"/>
</dbReference>
<reference evidence="5 6" key="1">
    <citation type="journal article" date="2010" name="Stand. Genomic Sci.">
        <title>Complete genome sequence of Acetohalobium arabaticum type strain (Z-7288).</title>
        <authorList>
            <person name="Sikorski J."/>
            <person name="Lapidus A."/>
            <person name="Chertkov O."/>
            <person name="Lucas S."/>
            <person name="Copeland A."/>
            <person name="Glavina Del Rio T."/>
            <person name="Nolan M."/>
            <person name="Tice H."/>
            <person name="Cheng J.F."/>
            <person name="Han C."/>
            <person name="Brambilla E."/>
            <person name="Pitluck S."/>
            <person name="Liolios K."/>
            <person name="Ivanova N."/>
            <person name="Mavromatis K."/>
            <person name="Mikhailova N."/>
            <person name="Pati A."/>
            <person name="Bruce D."/>
            <person name="Detter C."/>
            <person name="Tapia R."/>
            <person name="Goodwin L."/>
            <person name="Chen A."/>
            <person name="Palaniappan K."/>
            <person name="Land M."/>
            <person name="Hauser L."/>
            <person name="Chang Y.J."/>
            <person name="Jeffries C.D."/>
            <person name="Rohde M."/>
            <person name="Goker M."/>
            <person name="Spring S."/>
            <person name="Woyke T."/>
            <person name="Bristow J."/>
            <person name="Eisen J.A."/>
            <person name="Markowitz V."/>
            <person name="Hugenholtz P."/>
            <person name="Kyrpides N.C."/>
            <person name="Klenk H.P."/>
        </authorList>
    </citation>
    <scope>NUCLEOTIDE SEQUENCE [LARGE SCALE GENOMIC DNA]</scope>
    <source>
        <strain evidence="6">ATCC 49924 / DSM 5501 / Z-7288</strain>
    </source>
</reference>
<evidence type="ECO:0000256" key="1">
    <source>
        <dbReference type="ARBA" id="ARBA00022741"/>
    </source>
</evidence>
<dbReference type="KEGG" id="aar:Acear_0492"/>
<dbReference type="OrthoDB" id="9782422at2"/>
<evidence type="ECO:0000313" key="6">
    <source>
        <dbReference type="Proteomes" id="UP000001661"/>
    </source>
</evidence>
<dbReference type="PANTHER" id="PTHR43309:SF5">
    <property type="entry name" value="5-OXOPROLINASE SUBUNIT C"/>
    <property type="match status" value="1"/>
</dbReference>
<protein>
    <submittedName>
        <fullName evidence="5">Urea amidolyase related protein</fullName>
        <ecNumber evidence="5">6.3.4.6</ecNumber>
    </submittedName>
</protein>
<dbReference type="GO" id="GO:0016829">
    <property type="term" value="F:lyase activity"/>
    <property type="evidence" value="ECO:0007669"/>
    <property type="project" value="UniProtKB-KW"/>
</dbReference>
<keyword evidence="5" id="KW-0436">Ligase</keyword>
<dbReference type="HOGENOM" id="CLU_028967_0_0_9"/>
<dbReference type="InterPro" id="IPR052708">
    <property type="entry name" value="PxpC"/>
</dbReference>
<keyword evidence="5" id="KW-0456">Lyase</keyword>
<keyword evidence="3" id="KW-0067">ATP-binding</keyword>
<feature type="domain" description="Carboxyltransferase" evidence="4">
    <location>
        <begin position="25"/>
        <end position="308"/>
    </location>
</feature>
<dbReference type="EC" id="6.3.4.6" evidence="5"/>
<gene>
    <name evidence="5" type="ordered locus">Acear_0492</name>
</gene>
<dbReference type="SMART" id="SM00797">
    <property type="entry name" value="AHS2"/>
    <property type="match status" value="1"/>
</dbReference>
<evidence type="ECO:0000259" key="4">
    <source>
        <dbReference type="SMART" id="SM00797"/>
    </source>
</evidence>
<dbReference type="PANTHER" id="PTHR43309">
    <property type="entry name" value="5-OXOPROLINASE SUBUNIT C"/>
    <property type="match status" value="1"/>
</dbReference>
<dbReference type="SUPFAM" id="SSF50891">
    <property type="entry name" value="Cyclophilin-like"/>
    <property type="match status" value="1"/>
</dbReference>
<dbReference type="EMBL" id="CP002105">
    <property type="protein sequence ID" value="ADL12038.1"/>
    <property type="molecule type" value="Genomic_DNA"/>
</dbReference>
<dbReference type="Pfam" id="PF02626">
    <property type="entry name" value="CT_A_B"/>
    <property type="match status" value="1"/>
</dbReference>
<dbReference type="InterPro" id="IPR029000">
    <property type="entry name" value="Cyclophilin-like_dom_sf"/>
</dbReference>
<evidence type="ECO:0000256" key="2">
    <source>
        <dbReference type="ARBA" id="ARBA00022801"/>
    </source>
</evidence>
<dbReference type="GO" id="GO:0004847">
    <property type="term" value="F:urea carboxylase activity"/>
    <property type="evidence" value="ECO:0007669"/>
    <property type="project" value="UniProtKB-EC"/>
</dbReference>
<accession>D9QUX9</accession>
<dbReference type="InterPro" id="IPR003778">
    <property type="entry name" value="CT_A_B"/>
</dbReference>
<keyword evidence="2" id="KW-0378">Hydrolase</keyword>
<dbReference type="NCBIfam" id="TIGR00724">
    <property type="entry name" value="urea_amlyse_rel"/>
    <property type="match status" value="1"/>
</dbReference>
<dbReference type="STRING" id="574087.Acear_0492"/>
<keyword evidence="1" id="KW-0547">Nucleotide-binding</keyword>